<feature type="domain" description="S-adenosyl-l-methionine hydroxide adenosyltransferase C-terminal" evidence="4">
    <location>
        <begin position="173"/>
        <end position="258"/>
    </location>
</feature>
<dbReference type="InterPro" id="IPR002747">
    <property type="entry name" value="SAM_OH_AdoTrfase"/>
</dbReference>
<proteinExistence type="inferred from homology"/>
<dbReference type="Pfam" id="PF01887">
    <property type="entry name" value="SAM_HAT_N"/>
    <property type="match status" value="1"/>
</dbReference>
<dbReference type="SUPFAM" id="SSF101852">
    <property type="entry name" value="Bacterial fluorinating enzyme, C-terminal domain"/>
    <property type="match status" value="1"/>
</dbReference>
<evidence type="ECO:0000313" key="6">
    <source>
        <dbReference type="Proteomes" id="UP000178606"/>
    </source>
</evidence>
<protein>
    <recommendedName>
        <fullName evidence="7">SAM-dependent chlorinase/fluorinase</fullName>
    </recommendedName>
</protein>
<dbReference type="PANTHER" id="PTHR35092">
    <property type="entry name" value="CHLORINASE MJ1651"/>
    <property type="match status" value="1"/>
</dbReference>
<sequence>MNTIITLTTDFGTRDAYVASMKGVLLTLCPSAALVDITHEVPPQDIQAGAYVLSQACRWFPPGAIHLAVVDPGVGGVRRAIAIRTERYTFIGPDNGLFSRACARERVLEVVQITNRRYALPEISRTFHGRDIFAPAAGHLAQGVPLSALGPPAPDWAQLPDLRPTISGNVMIGGVIHIDRFGNAVTNVTEPDFRTFVGSGHFEITVHSLALTALSDSYDAVPPDAPLAIFGSGGELEISVNGGGAGSAFGIQRGDEVRVAKI</sequence>
<dbReference type="InterPro" id="IPR046469">
    <property type="entry name" value="SAM_HAT_N"/>
</dbReference>
<gene>
    <name evidence="5" type="ORF">A3F84_09970</name>
</gene>
<dbReference type="AlphaFoldDB" id="A0A1F6CY78"/>
<name>A0A1F6CY78_HANXR</name>
<dbReference type="InterPro" id="IPR023228">
    <property type="entry name" value="SAM_OH_AdoTrfase_N_sf"/>
</dbReference>
<dbReference type="Gene3D" id="3.40.50.10790">
    <property type="entry name" value="S-adenosyl-l-methionine hydroxide adenosyltransferase, N-terminal"/>
    <property type="match status" value="1"/>
</dbReference>
<feature type="domain" description="S-adenosyl-l-methionine hydroxide adenosyltransferase N-terminal" evidence="3">
    <location>
        <begin position="5"/>
        <end position="150"/>
    </location>
</feature>
<comment type="similarity">
    <text evidence="2">Belongs to the SAM hydrolase / SAM-dependent halogenase family.</text>
</comment>
<evidence type="ECO:0000259" key="3">
    <source>
        <dbReference type="Pfam" id="PF01887"/>
    </source>
</evidence>
<accession>A0A1F6CY78</accession>
<organism evidence="5 6">
    <name type="scientific">Handelsmanbacteria sp. (strain RIFCSPLOWO2_12_FULL_64_10)</name>
    <dbReference type="NCBI Taxonomy" id="1817868"/>
    <lineage>
        <taxon>Bacteria</taxon>
        <taxon>Candidatus Handelsmaniibacteriota</taxon>
    </lineage>
</organism>
<evidence type="ECO:0000256" key="1">
    <source>
        <dbReference type="ARBA" id="ARBA00022691"/>
    </source>
</evidence>
<dbReference type="EMBL" id="MFKF01000112">
    <property type="protein sequence ID" value="OGG54118.1"/>
    <property type="molecule type" value="Genomic_DNA"/>
</dbReference>
<dbReference type="InterPro" id="IPR046470">
    <property type="entry name" value="SAM_HAT_C"/>
</dbReference>
<evidence type="ECO:0000313" key="5">
    <source>
        <dbReference type="EMBL" id="OGG54118.1"/>
    </source>
</evidence>
<evidence type="ECO:0008006" key="7">
    <source>
        <dbReference type="Google" id="ProtNLM"/>
    </source>
</evidence>
<keyword evidence="1" id="KW-0949">S-adenosyl-L-methionine</keyword>
<dbReference type="Pfam" id="PF20257">
    <property type="entry name" value="SAM_HAT_C"/>
    <property type="match status" value="1"/>
</dbReference>
<evidence type="ECO:0000256" key="2">
    <source>
        <dbReference type="ARBA" id="ARBA00024035"/>
    </source>
</evidence>
<dbReference type="PANTHER" id="PTHR35092:SF1">
    <property type="entry name" value="CHLORINASE MJ1651"/>
    <property type="match status" value="1"/>
</dbReference>
<dbReference type="Gene3D" id="2.40.30.90">
    <property type="entry name" value="Bacterial fluorinating enzyme like"/>
    <property type="match status" value="1"/>
</dbReference>
<reference evidence="5 6" key="1">
    <citation type="journal article" date="2016" name="Nat. Commun.">
        <title>Thousands of microbial genomes shed light on interconnected biogeochemical processes in an aquifer system.</title>
        <authorList>
            <person name="Anantharaman K."/>
            <person name="Brown C.T."/>
            <person name="Hug L.A."/>
            <person name="Sharon I."/>
            <person name="Castelle C.J."/>
            <person name="Probst A.J."/>
            <person name="Thomas B.C."/>
            <person name="Singh A."/>
            <person name="Wilkins M.J."/>
            <person name="Karaoz U."/>
            <person name="Brodie E.L."/>
            <person name="Williams K.H."/>
            <person name="Hubbard S.S."/>
            <person name="Banfield J.F."/>
        </authorList>
    </citation>
    <scope>NUCLEOTIDE SEQUENCE [LARGE SCALE GENOMIC DNA]</scope>
    <source>
        <strain evidence="6">RIFCSPLOWO2_12_FULL_64_10</strain>
    </source>
</reference>
<dbReference type="PIRSF" id="PIRSF006779">
    <property type="entry name" value="UCP006779"/>
    <property type="match status" value="1"/>
</dbReference>
<dbReference type="InterPro" id="IPR023227">
    <property type="entry name" value="SAM_OH_AdoTrfase_C_sf"/>
</dbReference>
<evidence type="ECO:0000259" key="4">
    <source>
        <dbReference type="Pfam" id="PF20257"/>
    </source>
</evidence>
<dbReference type="Proteomes" id="UP000178606">
    <property type="component" value="Unassembled WGS sequence"/>
</dbReference>
<comment type="caution">
    <text evidence="5">The sequence shown here is derived from an EMBL/GenBank/DDBJ whole genome shotgun (WGS) entry which is preliminary data.</text>
</comment>
<dbReference type="SUPFAM" id="SSF102522">
    <property type="entry name" value="Bacterial fluorinating enzyme, N-terminal domain"/>
    <property type="match status" value="1"/>
</dbReference>